<feature type="compositionally biased region" description="Basic and acidic residues" evidence="2">
    <location>
        <begin position="1126"/>
        <end position="1136"/>
    </location>
</feature>
<feature type="coiled-coil region" evidence="1">
    <location>
        <begin position="274"/>
        <end position="301"/>
    </location>
</feature>
<feature type="compositionally biased region" description="Acidic residues" evidence="2">
    <location>
        <begin position="1137"/>
        <end position="1150"/>
    </location>
</feature>
<proteinExistence type="predicted"/>
<dbReference type="EMBL" id="MN739929">
    <property type="protein sequence ID" value="QHT78140.1"/>
    <property type="molecule type" value="Genomic_DNA"/>
</dbReference>
<feature type="compositionally biased region" description="Basic and acidic residues" evidence="2">
    <location>
        <begin position="1167"/>
        <end position="1179"/>
    </location>
</feature>
<protein>
    <submittedName>
        <fullName evidence="3">Uncharacterized protein</fullName>
    </submittedName>
</protein>
<feature type="compositionally biased region" description="Low complexity" evidence="2">
    <location>
        <begin position="839"/>
        <end position="858"/>
    </location>
</feature>
<feature type="region of interest" description="Disordered" evidence="2">
    <location>
        <begin position="1126"/>
        <end position="1180"/>
    </location>
</feature>
<sequence>MSLLALKENPIYKVNHLSDAGTIKAIHVFYGTSLEEEDLDELFKRDPQNPVFLDKNTGQPIFNREELQNILEKNIPVIFSEQQIHYDDSIGVVKLKIMAEFSNTFSLDEIYLFCMKDEILNPANIFQTLTQNGRLPLTKVRLDQFILNVIYDENGKPIKFDIPEKDVYDYDDILALDINGKQFSLTKVLGQKFFIVANEYPFVSNPFEVDEYDDFIERASRKSLTTLNSHLLLNTGKIVGNNIYLCLARDVYSEAKRKGISEKYATRIYYPFLLEKNISSLEELDEQKERLIEASERLLNENTMETFQSVDLFYDIYKERKSNLDYRKTGIKSIKVKMLPLYNIKIPLDVIFKLLHATEMSPLIKYNPSQRQENIYRLFADKTAKDGRKIPYLSRPVIFKLMKTIGKTKSVAVYIEYNYHNTELVVVCEFEESGNINISCNFDVIFPMEEIDELFRSAVNPVIEEVKAYLEQSGYTVGLFNNLLAENVEVEKIDYESMIHISKPIKIDEIIGCISSIFIVESKNFKKGIQMRFKRVANFNKMTSREAFVIEQVKQSDGLKGNDLIAALIENYGISEQEARELIAKLASELQVERGVRRSEIEIKINPGFKTTVMLNPITSLITIRVENINDINYLYTLPIYLDSFVRLTQDKSSTNVPMERIALLCGSDEKEEVVIKDIVSAAESAFLDQEVPVVKDDNLEYLDFNEYTEGAKEEESKMKNALDLFFGDEDEEEEEEGSEERGGTLKGGISSEEKSSSSVSSFDFNEGNIQGLEALQEATPGEEKSLSSFGSEPEEQKKEEIEDQSLSSFGSKPESESQPSSPITVLEPTLPLKEESSAKLSSTSEESKAELTAPIPESESKTSTEEPEPLLEPVTLKVEEKMPIEVPAKEVEPLKIPEEEPPKKLVKKASVKFDVVEPMNIKKSQPQQQTNMVRNIDGMKLSTPNPFQTRMEELDPILFNNPKQNGKFTSYSRSCLHSARKQPVILTDQEMQKIEEEQPGFLERGKENGDILRYGSKPDNQYYYMCPRYWCMKTNSPISEEDVKSGKCGKIIPRSRKEIKPGEYVFEFYDKAEHGSQENYIKHYPGFLDSSKHAEGLCMPCCFKNWNTPGQLARRKQCAQNEEKRAEEERKGKENETEEGEEKETEEKEEPSLKADTPRTPGTPKKQADKEDYIKGPEKVPLGPNRWGYLPMSIQKFLHEVNADCQISRTNTNIKPFHTCLLRHGVETSRNQSFIACIADAKFYGGDARIPSIKEMKELIIQAISLDSFVSYQNGDLISIFMDNSGVSASSPIPKKYITSKLYTKTNSARSGEKDRLYFQNVVKAFENFISFLKDNEVLIDYTYLWDIITKPNPKLFPQGINLVILEISNNDTTNNVEIICPTNHYSNEFYEARKQTLIVVKNEDYYEPIYSYRNEETKTKVAKTFSEYDPHISKTMRAIFKKLIKPLLKNTCVPMSSMPNVYKFKTPINLDILIELLNKYSYEIENQIVNYQSKVISVVCKSPAGISGVVPCFPSAINPTYNYVLMTDESMYKSYEETKSFLQRLSADTNKKIPCLPEFKVIEDEMVVGFITETNQFIQLNEPFPLSEAMDTIKELKGNNYLIAERSTFLSKEYDKERVDYIKKIKLETNFYNVFRNTIRILLNKYENIKLREAVEDTVKNGYILYNTKLITIIKQLKDLVDDAIIFSDEYDYNLIGDISTCIVLDSDKCNKNRPLCAFSTGNTCQLILPKKNLLTETDNQVYYFGKMADELIRYSRINSFIFQPQSYLSFGNLGYNLREDEIIVIQSLLNAEYFEGLIPAEINKYSKNNAYDVAEPALSQNYENRINLDEAINPTVAAANEDRECLPTSTGKISSILWKKCFPSNFDELMYDKTVYCGFYMIIDVINKAKGVNLTISQLKNELLEEYVKYLIHYEGQIIDILIEEGKKTLGDQVKAGTLSFQNFIFTESYFITNFDIWLMLEKYEIPSILISSKTLLETNHKKNVFVLNGGERSEFIFIISPALRAENIPKYKIVQSPEKQLAFPISSTKCEDVLREAVRDKISIEQYLSGYKREKTTKYKLKNPNPKPRAKKQPRLAIVDEEEELVEVEQKPPEVLGEAEEESEHNLSSDSSKKSKKNITHVVIKKTKRRRGKVQPPKLVIQEE</sequence>
<keyword evidence="1" id="KW-0175">Coiled coil</keyword>
<organism evidence="3">
    <name type="scientific">viral metagenome</name>
    <dbReference type="NCBI Taxonomy" id="1070528"/>
    <lineage>
        <taxon>unclassified sequences</taxon>
        <taxon>metagenomes</taxon>
        <taxon>organismal metagenomes</taxon>
    </lineage>
</organism>
<feature type="compositionally biased region" description="Basic residues" evidence="2">
    <location>
        <begin position="2118"/>
        <end position="2137"/>
    </location>
</feature>
<evidence type="ECO:0000313" key="3">
    <source>
        <dbReference type="EMBL" id="QHT78140.1"/>
    </source>
</evidence>
<feature type="region of interest" description="Disordered" evidence="2">
    <location>
        <begin position="730"/>
        <end position="873"/>
    </location>
</feature>
<name>A0A6C0HCN4_9ZZZZ</name>
<feature type="compositionally biased region" description="Basic and acidic residues" evidence="2">
    <location>
        <begin position="2108"/>
        <end position="2117"/>
    </location>
</feature>
<reference evidence="3" key="1">
    <citation type="journal article" date="2020" name="Nature">
        <title>Giant virus diversity and host interactions through global metagenomics.</title>
        <authorList>
            <person name="Schulz F."/>
            <person name="Roux S."/>
            <person name="Paez-Espino D."/>
            <person name="Jungbluth S."/>
            <person name="Walsh D.A."/>
            <person name="Denef V.J."/>
            <person name="McMahon K.D."/>
            <person name="Konstantinidis K.T."/>
            <person name="Eloe-Fadrosh E.A."/>
            <person name="Kyrpides N.C."/>
            <person name="Woyke T."/>
        </authorList>
    </citation>
    <scope>NUCLEOTIDE SEQUENCE</scope>
    <source>
        <strain evidence="3">GVMAG-M-3300023179-91</strain>
    </source>
</reference>
<evidence type="ECO:0000256" key="1">
    <source>
        <dbReference type="SAM" id="Coils"/>
    </source>
</evidence>
<feature type="region of interest" description="Disordered" evidence="2">
    <location>
        <begin position="2060"/>
        <end position="2148"/>
    </location>
</feature>
<accession>A0A6C0HCN4</accession>
<feature type="compositionally biased region" description="Acidic residues" evidence="2">
    <location>
        <begin position="730"/>
        <end position="739"/>
    </location>
</feature>
<evidence type="ECO:0000256" key="2">
    <source>
        <dbReference type="SAM" id="MobiDB-lite"/>
    </source>
</evidence>